<dbReference type="PANTHER" id="PTHR31204:SF1">
    <property type="entry name" value="SIGMA INTRACELLULAR RECEPTOR 2"/>
    <property type="match status" value="1"/>
</dbReference>
<evidence type="ECO:0000313" key="10">
    <source>
        <dbReference type="Proteomes" id="UP000190274"/>
    </source>
</evidence>
<name>A0A1G4IPX2_9SACH</name>
<dbReference type="GO" id="GO:0006626">
    <property type="term" value="P:protein targeting to mitochondrion"/>
    <property type="evidence" value="ECO:0007669"/>
    <property type="project" value="EnsemblFungi"/>
</dbReference>
<comment type="caution">
    <text evidence="7">Lacks conserved residue(s) required for the propagation of feature annotation.</text>
</comment>
<dbReference type="Proteomes" id="UP000190274">
    <property type="component" value="Chromosome A"/>
</dbReference>
<dbReference type="PROSITE" id="PS51751">
    <property type="entry name" value="EXPERA"/>
    <property type="match status" value="1"/>
</dbReference>
<proteinExistence type="inferred from homology"/>
<dbReference type="EMBL" id="LT598460">
    <property type="protein sequence ID" value="SCU78602.1"/>
    <property type="molecule type" value="Genomic_DNA"/>
</dbReference>
<organism evidence="9 10">
    <name type="scientific">Lachancea dasiensis</name>
    <dbReference type="NCBI Taxonomy" id="1072105"/>
    <lineage>
        <taxon>Eukaryota</taxon>
        <taxon>Fungi</taxon>
        <taxon>Dikarya</taxon>
        <taxon>Ascomycota</taxon>
        <taxon>Saccharomycotina</taxon>
        <taxon>Saccharomycetes</taxon>
        <taxon>Saccharomycetales</taxon>
        <taxon>Saccharomycetaceae</taxon>
        <taxon>Lachancea</taxon>
    </lineage>
</organism>
<protein>
    <recommendedName>
        <fullName evidence="7">Efficient mitochondria targeting-associated protein 19</fullName>
    </recommendedName>
</protein>
<comment type="similarity">
    <text evidence="2">Belongs to the TMEM97/sigma-2 receptor family.</text>
</comment>
<evidence type="ECO:0000256" key="6">
    <source>
        <dbReference type="ARBA" id="ARBA00023136"/>
    </source>
</evidence>
<keyword evidence="4 7" id="KW-0256">Endoplasmic reticulum</keyword>
<dbReference type="InterPro" id="IPR016964">
    <property type="entry name" value="Sigma2_recept"/>
</dbReference>
<evidence type="ECO:0000256" key="5">
    <source>
        <dbReference type="ARBA" id="ARBA00022989"/>
    </source>
</evidence>
<evidence type="ECO:0000256" key="7">
    <source>
        <dbReference type="PIRNR" id="PIRNR031032"/>
    </source>
</evidence>
<dbReference type="PANTHER" id="PTHR31204">
    <property type="entry name" value="SIGMA INTRACELLULAR RECEPTOR 2"/>
    <property type="match status" value="1"/>
</dbReference>
<reference evidence="9 10" key="1">
    <citation type="submission" date="2016-03" db="EMBL/GenBank/DDBJ databases">
        <authorList>
            <person name="Devillers H."/>
        </authorList>
    </citation>
    <scope>NUCLEOTIDE SEQUENCE [LARGE SCALE GENOMIC DNA]</scope>
    <source>
        <strain evidence="9">CBS 10888</strain>
    </source>
</reference>
<dbReference type="AlphaFoldDB" id="A0A1G4IPX2"/>
<comment type="subcellular location">
    <subcellularLocation>
        <location evidence="1">Endoplasmic reticulum membrane</location>
        <topology evidence="1">Multi-pass membrane protein</topology>
    </subcellularLocation>
</comment>
<dbReference type="Pfam" id="PF05241">
    <property type="entry name" value="EBP"/>
    <property type="match status" value="1"/>
</dbReference>
<keyword evidence="10" id="KW-1185">Reference proteome</keyword>
<keyword evidence="6 7" id="KW-0472">Membrane</keyword>
<keyword evidence="3 7" id="KW-0812">Transmembrane</keyword>
<evidence type="ECO:0000259" key="8">
    <source>
        <dbReference type="PROSITE" id="PS51751"/>
    </source>
</evidence>
<dbReference type="InterPro" id="IPR051987">
    <property type="entry name" value="Sigma-2_receptor-like"/>
</dbReference>
<accession>A0A1G4IPX2</accession>
<feature type="domain" description="EXPERA" evidence="8">
    <location>
        <begin position="6"/>
        <end position="168"/>
    </location>
</feature>
<evidence type="ECO:0000256" key="2">
    <source>
        <dbReference type="ARBA" id="ARBA00009096"/>
    </source>
</evidence>
<feature type="transmembrane region" description="Helical" evidence="7">
    <location>
        <begin position="9"/>
        <end position="30"/>
    </location>
</feature>
<gene>
    <name evidence="9" type="ORF">LADA_0A06436G</name>
</gene>
<evidence type="ECO:0000256" key="1">
    <source>
        <dbReference type="ARBA" id="ARBA00004477"/>
    </source>
</evidence>
<dbReference type="STRING" id="1266660.A0A1G4IPX2"/>
<feature type="transmembrane region" description="Helical" evidence="7">
    <location>
        <begin position="59"/>
        <end position="80"/>
    </location>
</feature>
<keyword evidence="5 7" id="KW-1133">Transmembrane helix</keyword>
<evidence type="ECO:0000313" key="9">
    <source>
        <dbReference type="EMBL" id="SCU78602.1"/>
    </source>
</evidence>
<dbReference type="InterPro" id="IPR033118">
    <property type="entry name" value="EXPERA"/>
</dbReference>
<dbReference type="PIRSF" id="PIRSF031032">
    <property type="entry name" value="TMP_97_prd"/>
    <property type="match status" value="1"/>
</dbReference>
<evidence type="ECO:0000256" key="4">
    <source>
        <dbReference type="ARBA" id="ARBA00022824"/>
    </source>
</evidence>
<dbReference type="OrthoDB" id="433124at2759"/>
<evidence type="ECO:0000256" key="3">
    <source>
        <dbReference type="ARBA" id="ARBA00022692"/>
    </source>
</evidence>
<sequence>MLSGGQQKFYYYYFIVHIFTTVVVDSIVVVPDSFHFSKSLVDYHIKLNNDFLLYDKPTWLWWFVLVECVGQLPAFFWFVYKFRQFWALKRTAYQEKMKKAELTNCQRTLVRGLKIYGWNAALTTCFCLYKIWTDGHYPGDNYLPLETSDKLKLMAVYAPYLMIPLRLCFI</sequence>
<dbReference type="GO" id="GO:0005789">
    <property type="term" value="C:endoplasmic reticulum membrane"/>
    <property type="evidence" value="ECO:0007669"/>
    <property type="project" value="UniProtKB-SubCell"/>
</dbReference>